<keyword evidence="1" id="KW-1133">Transmembrane helix</keyword>
<gene>
    <name evidence="2" type="ORF">Bhyg_01411</name>
</gene>
<keyword evidence="3" id="KW-1185">Reference proteome</keyword>
<dbReference type="Proteomes" id="UP001151699">
    <property type="component" value="Chromosome A"/>
</dbReference>
<organism evidence="2 3">
    <name type="scientific">Pseudolycoriella hygida</name>
    <dbReference type="NCBI Taxonomy" id="35572"/>
    <lineage>
        <taxon>Eukaryota</taxon>
        <taxon>Metazoa</taxon>
        <taxon>Ecdysozoa</taxon>
        <taxon>Arthropoda</taxon>
        <taxon>Hexapoda</taxon>
        <taxon>Insecta</taxon>
        <taxon>Pterygota</taxon>
        <taxon>Neoptera</taxon>
        <taxon>Endopterygota</taxon>
        <taxon>Diptera</taxon>
        <taxon>Nematocera</taxon>
        <taxon>Sciaroidea</taxon>
        <taxon>Sciaridae</taxon>
        <taxon>Pseudolycoriella</taxon>
    </lineage>
</organism>
<dbReference type="AlphaFoldDB" id="A0A9Q0N9H0"/>
<keyword evidence="1" id="KW-0472">Membrane</keyword>
<comment type="caution">
    <text evidence="2">The sequence shown here is derived from an EMBL/GenBank/DDBJ whole genome shotgun (WGS) entry which is preliminary data.</text>
</comment>
<evidence type="ECO:0000313" key="3">
    <source>
        <dbReference type="Proteomes" id="UP001151699"/>
    </source>
</evidence>
<evidence type="ECO:0000256" key="1">
    <source>
        <dbReference type="SAM" id="Phobius"/>
    </source>
</evidence>
<protein>
    <submittedName>
        <fullName evidence="2">Uncharacterized protein</fullName>
    </submittedName>
</protein>
<proteinExistence type="predicted"/>
<accession>A0A9Q0N9H0</accession>
<name>A0A9Q0N9H0_9DIPT</name>
<sequence length="72" mass="8336">MIRHVVKVTDVPDNSFITLLITYFKTKKSLRKLKRFQRPKKKCNIGVTFTVSLRVVNVSLCWIVTSNSVILI</sequence>
<dbReference type="EMBL" id="WJQU01000001">
    <property type="protein sequence ID" value="KAJ6646200.1"/>
    <property type="molecule type" value="Genomic_DNA"/>
</dbReference>
<feature type="transmembrane region" description="Helical" evidence="1">
    <location>
        <begin position="43"/>
        <end position="65"/>
    </location>
</feature>
<evidence type="ECO:0000313" key="2">
    <source>
        <dbReference type="EMBL" id="KAJ6646200.1"/>
    </source>
</evidence>
<keyword evidence="1" id="KW-0812">Transmembrane</keyword>
<reference evidence="2" key="1">
    <citation type="submission" date="2022-07" db="EMBL/GenBank/DDBJ databases">
        <authorList>
            <person name="Trinca V."/>
            <person name="Uliana J.V.C."/>
            <person name="Torres T.T."/>
            <person name="Ward R.J."/>
            <person name="Monesi N."/>
        </authorList>
    </citation>
    <scope>NUCLEOTIDE SEQUENCE</scope>
    <source>
        <strain evidence="2">HSMRA1968</strain>
        <tissue evidence="2">Whole embryos</tissue>
    </source>
</reference>